<organism evidence="16">
    <name type="scientific">Amphora coffeiformis</name>
    <dbReference type="NCBI Taxonomy" id="265554"/>
    <lineage>
        <taxon>Eukaryota</taxon>
        <taxon>Sar</taxon>
        <taxon>Stramenopiles</taxon>
        <taxon>Ochrophyta</taxon>
        <taxon>Bacillariophyta</taxon>
        <taxon>Bacillariophyceae</taxon>
        <taxon>Bacillariophycidae</taxon>
        <taxon>Thalassiophysales</taxon>
        <taxon>Catenulaceae</taxon>
        <taxon>Amphora</taxon>
    </lineage>
</organism>
<dbReference type="Gene3D" id="2.60.120.10">
    <property type="entry name" value="Jelly Rolls"/>
    <property type="match status" value="1"/>
</dbReference>
<feature type="compositionally biased region" description="Polar residues" evidence="14">
    <location>
        <begin position="89"/>
        <end position="99"/>
    </location>
</feature>
<dbReference type="SUPFAM" id="SSF51206">
    <property type="entry name" value="cAMP-binding domain-like"/>
    <property type="match status" value="1"/>
</dbReference>
<dbReference type="PANTHER" id="PTHR12101">
    <property type="entry name" value="POPEYE DOMAIN CONTAINING PROTEIN"/>
    <property type="match status" value="1"/>
</dbReference>
<gene>
    <name evidence="16" type="ORF">ACOF00016_LOCUS4414</name>
</gene>
<keyword evidence="13" id="KW-0325">Glycoprotein</keyword>
<evidence type="ECO:0000256" key="4">
    <source>
        <dbReference type="ARBA" id="ARBA00007146"/>
    </source>
</evidence>
<evidence type="ECO:0000256" key="11">
    <source>
        <dbReference type="ARBA" id="ARBA00022989"/>
    </source>
</evidence>
<dbReference type="CDD" id="cd00038">
    <property type="entry name" value="CAP_ED"/>
    <property type="match status" value="1"/>
</dbReference>
<evidence type="ECO:0000256" key="13">
    <source>
        <dbReference type="ARBA" id="ARBA00023180"/>
    </source>
</evidence>
<feature type="region of interest" description="Disordered" evidence="14">
    <location>
        <begin position="65"/>
        <end position="99"/>
    </location>
</feature>
<evidence type="ECO:0000259" key="15">
    <source>
        <dbReference type="PROSITE" id="PS50042"/>
    </source>
</evidence>
<evidence type="ECO:0000256" key="6">
    <source>
        <dbReference type="ARBA" id="ARBA00022473"/>
    </source>
</evidence>
<reference evidence="16" key="1">
    <citation type="submission" date="2021-01" db="EMBL/GenBank/DDBJ databases">
        <authorList>
            <person name="Corre E."/>
            <person name="Pelletier E."/>
            <person name="Niang G."/>
            <person name="Scheremetjew M."/>
            <person name="Finn R."/>
            <person name="Kale V."/>
            <person name="Holt S."/>
            <person name="Cochrane G."/>
            <person name="Meng A."/>
            <person name="Brown T."/>
            <person name="Cohen L."/>
        </authorList>
    </citation>
    <scope>NUCLEOTIDE SEQUENCE</scope>
    <source>
        <strain evidence="16">CCMP127</strain>
    </source>
</reference>
<keyword evidence="5" id="KW-0796">Tight junction</keyword>
<dbReference type="InterPro" id="IPR018490">
    <property type="entry name" value="cNMP-bd_dom_sf"/>
</dbReference>
<proteinExistence type="inferred from homology"/>
<evidence type="ECO:0000313" key="16">
    <source>
        <dbReference type="EMBL" id="CAE0406550.1"/>
    </source>
</evidence>
<evidence type="ECO:0000256" key="2">
    <source>
        <dbReference type="ARBA" id="ARBA00004141"/>
    </source>
</evidence>
<keyword evidence="11" id="KW-1133">Transmembrane helix</keyword>
<dbReference type="Pfam" id="PF00027">
    <property type="entry name" value="cNMP_binding"/>
    <property type="match status" value="1"/>
</dbReference>
<dbReference type="InterPro" id="IPR055272">
    <property type="entry name" value="POPDC1-3_dom"/>
</dbReference>
<keyword evidence="8" id="KW-0812">Transmembrane</keyword>
<evidence type="ECO:0000256" key="14">
    <source>
        <dbReference type="SAM" id="MobiDB-lite"/>
    </source>
</evidence>
<dbReference type="InterPro" id="IPR000595">
    <property type="entry name" value="cNMP-bd_dom"/>
</dbReference>
<accession>A0A7S3L023</accession>
<keyword evidence="9" id="KW-0130">Cell adhesion</keyword>
<evidence type="ECO:0000256" key="7">
    <source>
        <dbReference type="ARBA" id="ARBA00022475"/>
    </source>
</evidence>
<protein>
    <recommendedName>
        <fullName evidence="15">Cyclic nucleotide-binding domain-containing protein</fullName>
    </recommendedName>
</protein>
<keyword evidence="12" id="KW-0472">Membrane</keyword>
<keyword evidence="10" id="KW-0965">Cell junction</keyword>
<dbReference type="PROSITE" id="PS50042">
    <property type="entry name" value="CNMP_BINDING_3"/>
    <property type="match status" value="1"/>
</dbReference>
<evidence type="ECO:0000256" key="5">
    <source>
        <dbReference type="ARBA" id="ARBA00022427"/>
    </source>
</evidence>
<evidence type="ECO:0000256" key="1">
    <source>
        <dbReference type="ARBA" id="ARBA00004124"/>
    </source>
</evidence>
<comment type="subcellular location">
    <subcellularLocation>
        <location evidence="3">Cell junction</location>
        <location evidence="3">Tight junction</location>
    </subcellularLocation>
    <subcellularLocation>
        <location evidence="1">Lateral cell membrane</location>
    </subcellularLocation>
    <subcellularLocation>
        <location evidence="2">Membrane</location>
        <topology evidence="2">Multi-pass membrane protein</topology>
    </subcellularLocation>
</comment>
<dbReference type="GO" id="GO:0007155">
    <property type="term" value="P:cell adhesion"/>
    <property type="evidence" value="ECO:0007669"/>
    <property type="project" value="UniProtKB-KW"/>
</dbReference>
<feature type="compositionally biased region" description="Polar residues" evidence="14">
    <location>
        <begin position="70"/>
        <end position="81"/>
    </location>
</feature>
<sequence length="491" mass="56777">MSGMLFLGTGTKVMPYIMTRRGLLPNVTMTKWGVIPRNLSSTTMTTTTTVARRGRPILHQRVVGGRRRLTQQQQSPQSTKRCASRNQHKPNQQQNRSKATLANDMAAKSSAGYMSPGPTPQNAWIQYLEASLRKTRTIPIPRWITPRHYTITISECFGHSSFLLVAISYAVDDFLMLRCIAVAGSTAMLFFTYFHPHGRVLWLPFKWNALFIAINSYRIGRVVWQRYQAQGLSDELVKLRENFLFIMDPVDYFKFIRIGTIKTVRKGDVLVEQGEKNRYVRILLEGELKVLRNGKLNYVLEEANFVSEAGLHAGLLIPGNVESCCTIVAETDARVIVWDRTQLMDLLEYDDSVKRSLQAAISWDVVRKLKFQRSLISRGLIQDPEEWTKRRTEQTQHRYASILKNLLMHPKLLEERKGQLSKYRMIHHIDDEMHAKALEACGWTEEEFESGRKNGPTIDDELAKSEDKYFSHDWKWYLRGLYYQIFGCSWN</sequence>
<keyword evidence="6" id="KW-0217">Developmental protein</keyword>
<dbReference type="GO" id="GO:0005923">
    <property type="term" value="C:bicellular tight junction"/>
    <property type="evidence" value="ECO:0007669"/>
    <property type="project" value="UniProtKB-SubCell"/>
</dbReference>
<evidence type="ECO:0000256" key="8">
    <source>
        <dbReference type="ARBA" id="ARBA00022692"/>
    </source>
</evidence>
<dbReference type="GO" id="GO:0016328">
    <property type="term" value="C:lateral plasma membrane"/>
    <property type="evidence" value="ECO:0007669"/>
    <property type="project" value="UniProtKB-SubCell"/>
</dbReference>
<dbReference type="PANTHER" id="PTHR12101:SF17">
    <property type="entry name" value="BLOOD VESSEL EPICARDIAL SUBSTANCE"/>
    <property type="match status" value="1"/>
</dbReference>
<keyword evidence="7" id="KW-1003">Cell membrane</keyword>
<dbReference type="AlphaFoldDB" id="A0A7S3L023"/>
<evidence type="ECO:0000256" key="12">
    <source>
        <dbReference type="ARBA" id="ARBA00023136"/>
    </source>
</evidence>
<dbReference type="Pfam" id="PF04831">
    <property type="entry name" value="POPDC1-3"/>
    <property type="match status" value="1"/>
</dbReference>
<dbReference type="EMBL" id="HBIM01005172">
    <property type="protein sequence ID" value="CAE0406550.1"/>
    <property type="molecule type" value="Transcribed_RNA"/>
</dbReference>
<dbReference type="GO" id="GO:0030552">
    <property type="term" value="F:cAMP binding"/>
    <property type="evidence" value="ECO:0007669"/>
    <property type="project" value="TreeGrafter"/>
</dbReference>
<comment type="similarity">
    <text evidence="4">Belongs to the popeye family.</text>
</comment>
<evidence type="ECO:0000256" key="3">
    <source>
        <dbReference type="ARBA" id="ARBA00004435"/>
    </source>
</evidence>
<evidence type="ECO:0000256" key="9">
    <source>
        <dbReference type="ARBA" id="ARBA00022889"/>
    </source>
</evidence>
<dbReference type="InterPro" id="IPR006916">
    <property type="entry name" value="POPDC1-3"/>
</dbReference>
<name>A0A7S3L023_9STRA</name>
<evidence type="ECO:0000256" key="10">
    <source>
        <dbReference type="ARBA" id="ARBA00022949"/>
    </source>
</evidence>
<dbReference type="InterPro" id="IPR014710">
    <property type="entry name" value="RmlC-like_jellyroll"/>
</dbReference>
<feature type="domain" description="Cyclic nucleotide-binding" evidence="15">
    <location>
        <begin position="243"/>
        <end position="347"/>
    </location>
</feature>